<reference evidence="2" key="1">
    <citation type="journal article" date="2020" name="Stud. Mycol.">
        <title>101 Dothideomycetes genomes: a test case for predicting lifestyles and emergence of pathogens.</title>
        <authorList>
            <person name="Haridas S."/>
            <person name="Albert R."/>
            <person name="Binder M."/>
            <person name="Bloem J."/>
            <person name="Labutti K."/>
            <person name="Salamov A."/>
            <person name="Andreopoulos B."/>
            <person name="Baker S."/>
            <person name="Barry K."/>
            <person name="Bills G."/>
            <person name="Bluhm B."/>
            <person name="Cannon C."/>
            <person name="Castanera R."/>
            <person name="Culley D."/>
            <person name="Daum C."/>
            <person name="Ezra D."/>
            <person name="Gonzalez J."/>
            <person name="Henrissat B."/>
            <person name="Kuo A."/>
            <person name="Liang C."/>
            <person name="Lipzen A."/>
            <person name="Lutzoni F."/>
            <person name="Magnuson J."/>
            <person name="Mondo S."/>
            <person name="Nolan M."/>
            <person name="Ohm R."/>
            <person name="Pangilinan J."/>
            <person name="Park H.-J."/>
            <person name="Ramirez L."/>
            <person name="Alfaro M."/>
            <person name="Sun H."/>
            <person name="Tritt A."/>
            <person name="Yoshinaga Y."/>
            <person name="Zwiers L.-H."/>
            <person name="Turgeon B."/>
            <person name="Goodwin S."/>
            <person name="Spatafora J."/>
            <person name="Crous P."/>
            <person name="Grigoriev I."/>
        </authorList>
    </citation>
    <scope>NUCLEOTIDE SEQUENCE</scope>
    <source>
        <strain evidence="2">CBS 101060</strain>
    </source>
</reference>
<feature type="compositionally biased region" description="Low complexity" evidence="1">
    <location>
        <begin position="275"/>
        <end position="295"/>
    </location>
</feature>
<organism evidence="2 3">
    <name type="scientific">Patellaria atrata CBS 101060</name>
    <dbReference type="NCBI Taxonomy" id="1346257"/>
    <lineage>
        <taxon>Eukaryota</taxon>
        <taxon>Fungi</taxon>
        <taxon>Dikarya</taxon>
        <taxon>Ascomycota</taxon>
        <taxon>Pezizomycotina</taxon>
        <taxon>Dothideomycetes</taxon>
        <taxon>Dothideomycetes incertae sedis</taxon>
        <taxon>Patellariales</taxon>
        <taxon>Patellariaceae</taxon>
        <taxon>Patellaria</taxon>
    </lineage>
</organism>
<dbReference type="PANTHER" id="PTHR39610">
    <property type="entry name" value="BZIP DOMAIN-CONTAINING PROTEIN-RELATED"/>
    <property type="match status" value="1"/>
</dbReference>
<gene>
    <name evidence="2" type="ORF">M501DRAFT_993297</name>
</gene>
<accession>A0A9P4SGN9</accession>
<dbReference type="Proteomes" id="UP000799429">
    <property type="component" value="Unassembled WGS sequence"/>
</dbReference>
<feature type="compositionally biased region" description="Low complexity" evidence="1">
    <location>
        <begin position="1"/>
        <end position="21"/>
    </location>
</feature>
<dbReference type="PANTHER" id="PTHR39610:SF2">
    <property type="entry name" value="BZIP DOMAIN-CONTAINING PROTEIN"/>
    <property type="match status" value="1"/>
</dbReference>
<sequence length="310" mass="33426">MPPDLNSLPPSRSPSGSNSPLQARTMIPISNQPPSPPSHSPSHSLAATAALNAGIHNEESRTSPFSSARNRDLRRRRSSVRMNLDLNDPTLPSPGELQGSPRTRAHAQPWGISPQHIRTPSLGELHQELESEQEAQVNRLLAMIRQQQAQIALLSSQSTAVDDSTPTSERSLSLPPTVVPSSNIAAPRPRSPALPPSYPLSRQSSFRSRGSSRTGSPALRPTATPHGEYGEWMLGGSGTRDEASFYQAETQNLTRENQMLKMRIRELERQLSEAGPTSSPSTHPHTPSGLSSPPLEAETAGSVLPIGDQK</sequence>
<feature type="compositionally biased region" description="Pro residues" evidence="1">
    <location>
        <begin position="189"/>
        <end position="198"/>
    </location>
</feature>
<keyword evidence="3" id="KW-1185">Reference proteome</keyword>
<proteinExistence type="predicted"/>
<evidence type="ECO:0000256" key="1">
    <source>
        <dbReference type="SAM" id="MobiDB-lite"/>
    </source>
</evidence>
<feature type="compositionally biased region" description="Polar residues" evidence="1">
    <location>
        <begin position="159"/>
        <end position="170"/>
    </location>
</feature>
<evidence type="ECO:0000313" key="2">
    <source>
        <dbReference type="EMBL" id="KAF2842581.1"/>
    </source>
</evidence>
<dbReference type="AlphaFoldDB" id="A0A9P4SGN9"/>
<protein>
    <submittedName>
        <fullName evidence="2">Uncharacterized protein</fullName>
    </submittedName>
</protein>
<feature type="compositionally biased region" description="Low complexity" evidence="1">
    <location>
        <begin position="199"/>
        <end position="216"/>
    </location>
</feature>
<dbReference type="EMBL" id="MU006089">
    <property type="protein sequence ID" value="KAF2842581.1"/>
    <property type="molecule type" value="Genomic_DNA"/>
</dbReference>
<feature type="region of interest" description="Disordered" evidence="1">
    <location>
        <begin position="157"/>
        <end position="236"/>
    </location>
</feature>
<feature type="region of interest" description="Disordered" evidence="1">
    <location>
        <begin position="264"/>
        <end position="310"/>
    </location>
</feature>
<dbReference type="OrthoDB" id="5407781at2759"/>
<evidence type="ECO:0000313" key="3">
    <source>
        <dbReference type="Proteomes" id="UP000799429"/>
    </source>
</evidence>
<name>A0A9P4SGN9_9PEZI</name>
<feature type="compositionally biased region" description="Low complexity" evidence="1">
    <location>
        <begin position="171"/>
        <end position="188"/>
    </location>
</feature>
<comment type="caution">
    <text evidence="2">The sequence shown here is derived from an EMBL/GenBank/DDBJ whole genome shotgun (WGS) entry which is preliminary data.</text>
</comment>
<feature type="region of interest" description="Disordered" evidence="1">
    <location>
        <begin position="1"/>
        <end position="116"/>
    </location>
</feature>